<keyword evidence="1" id="KW-0677">Repeat</keyword>
<reference evidence="3" key="1">
    <citation type="submission" date="2023-09" db="UniProtKB">
        <authorList>
            <consortium name="Ensembl"/>
        </authorList>
    </citation>
    <scope>IDENTIFICATION</scope>
</reference>
<dbReference type="AlphaFoldDB" id="A0A3B5AI33"/>
<dbReference type="GO" id="GO:0051015">
    <property type="term" value="F:actin filament binding"/>
    <property type="evidence" value="ECO:0007669"/>
    <property type="project" value="InterPro"/>
</dbReference>
<dbReference type="GO" id="GO:0030018">
    <property type="term" value="C:Z disc"/>
    <property type="evidence" value="ECO:0007669"/>
    <property type="project" value="InterPro"/>
</dbReference>
<dbReference type="InterPro" id="IPR000900">
    <property type="entry name" value="Nebulin_repeat"/>
</dbReference>
<dbReference type="SMART" id="SM00227">
    <property type="entry name" value="NEBU"/>
    <property type="match status" value="2"/>
</dbReference>
<name>A0A3B5AI33_9TELE</name>
<evidence type="ECO:0000256" key="1">
    <source>
        <dbReference type="ARBA" id="ARBA00022737"/>
    </source>
</evidence>
<dbReference type="PANTHER" id="PTHR11039">
    <property type="entry name" value="NEBULIN"/>
    <property type="match status" value="1"/>
</dbReference>
<dbReference type="STRING" id="144197.ENSSPAP00000021113"/>
<dbReference type="PROSITE" id="PS51216">
    <property type="entry name" value="NEBULIN"/>
    <property type="match status" value="1"/>
</dbReference>
<dbReference type="GO" id="GO:0071691">
    <property type="term" value="P:cardiac muscle thin filament assembly"/>
    <property type="evidence" value="ECO:0007669"/>
    <property type="project" value="TreeGrafter"/>
</dbReference>
<protein>
    <submittedName>
        <fullName evidence="3">Uncharacterized protein</fullName>
    </submittedName>
</protein>
<dbReference type="GeneTree" id="ENSGT00940000154533"/>
<dbReference type="PANTHER" id="PTHR11039:SF37">
    <property type="entry name" value="NEBULIN"/>
    <property type="match status" value="1"/>
</dbReference>
<dbReference type="Pfam" id="PF00880">
    <property type="entry name" value="Nebulin"/>
    <property type="match status" value="1"/>
</dbReference>
<evidence type="ECO:0000256" key="2">
    <source>
        <dbReference type="ARBA" id="ARBA00023203"/>
    </source>
</evidence>
<proteinExistence type="predicted"/>
<dbReference type="InterPro" id="IPR055297">
    <property type="entry name" value="NEBU/NEBL"/>
</dbReference>
<organism evidence="3">
    <name type="scientific">Stegastes partitus</name>
    <name type="common">bicolor damselfish</name>
    <dbReference type="NCBI Taxonomy" id="144197"/>
    <lineage>
        <taxon>Eukaryota</taxon>
        <taxon>Metazoa</taxon>
        <taxon>Chordata</taxon>
        <taxon>Craniata</taxon>
        <taxon>Vertebrata</taxon>
        <taxon>Euteleostomi</taxon>
        <taxon>Actinopterygii</taxon>
        <taxon>Neopterygii</taxon>
        <taxon>Teleostei</taxon>
        <taxon>Neoteleostei</taxon>
        <taxon>Acanthomorphata</taxon>
        <taxon>Ovalentaria</taxon>
        <taxon>Pomacentridae</taxon>
        <taxon>Stegastes</taxon>
    </lineage>
</organism>
<dbReference type="Ensembl" id="ENSSPAT00000021434.1">
    <property type="protein sequence ID" value="ENSSPAP00000021113.1"/>
    <property type="gene ID" value="ENSSPAG00000015909.1"/>
</dbReference>
<evidence type="ECO:0000313" key="3">
    <source>
        <dbReference type="Ensembl" id="ENSSPAP00000021113.1"/>
    </source>
</evidence>
<sequence length="128" mass="14590">MCGPKMHYSSISRNLEIKSSTWSSLCKIQANQWLILSFLVHIKIQYKEDLGGGTALPETPEMERVKRNQRNISTIQYKDSVGQGTAIPDLPEMKRVRETQKNISLVEEKQCSDPYLVSFQSIPKAPFC</sequence>
<accession>A0A3B5AI33</accession>
<keyword evidence="2" id="KW-0009">Actin-binding</keyword>